<dbReference type="AlphaFoldDB" id="A0A364KKT4"/>
<dbReference type="Pfam" id="PF00023">
    <property type="entry name" value="Ank"/>
    <property type="match status" value="2"/>
</dbReference>
<feature type="repeat" description="ANK" evidence="3">
    <location>
        <begin position="590"/>
        <end position="622"/>
    </location>
</feature>
<feature type="repeat" description="ANK" evidence="3">
    <location>
        <begin position="723"/>
        <end position="755"/>
    </location>
</feature>
<dbReference type="RefSeq" id="XP_040728685.1">
    <property type="nucleotide sequence ID" value="XM_040873876.1"/>
</dbReference>
<dbReference type="PRINTS" id="PR01415">
    <property type="entry name" value="ANKYRIN"/>
</dbReference>
<dbReference type="GO" id="GO:0005737">
    <property type="term" value="C:cytoplasm"/>
    <property type="evidence" value="ECO:0007669"/>
    <property type="project" value="TreeGrafter"/>
</dbReference>
<dbReference type="GeneID" id="63789397"/>
<feature type="repeat" description="ANK" evidence="3">
    <location>
        <begin position="790"/>
        <end position="822"/>
    </location>
</feature>
<accession>A0A364KKT4</accession>
<dbReference type="InterPro" id="IPR036770">
    <property type="entry name" value="Ankyrin_rpt-contain_sf"/>
</dbReference>
<keyword evidence="2 3" id="KW-0040">ANK repeat</keyword>
<dbReference type="Pfam" id="PF13637">
    <property type="entry name" value="Ank_4"/>
    <property type="match status" value="1"/>
</dbReference>
<proteinExistence type="predicted"/>
<dbReference type="PROSITE" id="PS50088">
    <property type="entry name" value="ANK_REPEAT"/>
    <property type="match status" value="8"/>
</dbReference>
<reference evidence="4 5" key="1">
    <citation type="journal article" date="2017" name="Biotechnol. Biofuels">
        <title>Differential beta-glucosidase expression as a function of carbon source availability in Talaromyces amestolkiae: a genomic and proteomic approach.</title>
        <authorList>
            <person name="de Eugenio L.I."/>
            <person name="Mendez-Liter J.A."/>
            <person name="Nieto-Dominguez M."/>
            <person name="Alonso L."/>
            <person name="Gil-Munoz J."/>
            <person name="Barriuso J."/>
            <person name="Prieto A."/>
            <person name="Martinez M.J."/>
        </authorList>
    </citation>
    <scope>NUCLEOTIDE SEQUENCE [LARGE SCALE GENOMIC DNA]</scope>
    <source>
        <strain evidence="4 5">CIB</strain>
    </source>
</reference>
<name>A0A364KKT4_TALAM</name>
<feature type="repeat" description="ANK" evidence="3">
    <location>
        <begin position="557"/>
        <end position="589"/>
    </location>
</feature>
<dbReference type="SUPFAM" id="SSF48403">
    <property type="entry name" value="Ankyrin repeat"/>
    <property type="match status" value="1"/>
</dbReference>
<evidence type="ECO:0000313" key="4">
    <source>
        <dbReference type="EMBL" id="RAO64168.1"/>
    </source>
</evidence>
<dbReference type="EMBL" id="MIKG01000001">
    <property type="protein sequence ID" value="RAO64168.1"/>
    <property type="molecule type" value="Genomic_DNA"/>
</dbReference>
<dbReference type="InterPro" id="IPR002110">
    <property type="entry name" value="Ankyrin_rpt"/>
</dbReference>
<sequence>MAHIKDVPLLIDPSQRSIQELLLKYGIPPIIAKARAQVEFRNFSTGELQACFSKLHRHEADLKTFEFDSTSSWAAGFTSLLRRKTQEVVWLKPQLELLRESAIKKLALCINAKGEWSLRENAYLALSHVWEEGIQADPQNRGIPLAHVQQIIARIHATGAEWIWLDGLAIPGSSRSLTLEEEEIKIAIINNLDGIYRRADSIIIFDALVMQLQSTDLVDVAICLSCGKWMRRLWTFQEIYLSRKAVILTNNGLVDYLTMAARLRSLSGLDDEVPQMYASMSCKDLMAVQSMHKNPAKYQELYLQLVRVLGIDGKKPSLTQLAMACQDRRTGNDIDYARAFFPVLGLTWNSTLSREEGMELIYRDQEYFSKRLLLMHGVPRSSVNKENPSPRDSIMALEVDCEGACELCACLIGSNERPETMEGFRQAISTKEAYILTNNELNMVSRSGLAYRAILVERDTAVANLNEAWVYMAVEVAPIHKSLPAKPKSWLLLHESPISTHERSGKDWTKIARMLSDEDTLHGGKTPLHEAAEAGIQDLITELLSENAALLEAQDERGWTPLHNAAFRGQASSILLLVQHGAPVDALDSSERSPLMIAADEGHTEAVKQLLDLGADVNLSSQNAKCPLNQALLTEHVEVVRILLEAGANPNGRDKFGYAPMFIACRNLETANLLISAGADPSADLVGGATILHFAARAGNVSLIKRLLELDMPVDLTEGNVPTGITALYRAVEEQKLEAVEILLQHGANPNHVIQTCWTPVLLAAKLGNYEITKVLVRNGADAQTTCQPEKWTALHVASQAGHRLVVRLLLDAGWDVNARDAAGFTPLKLAETAVHRAVVEVLKQGGGL</sequence>
<evidence type="ECO:0000256" key="2">
    <source>
        <dbReference type="ARBA" id="ARBA00023043"/>
    </source>
</evidence>
<feature type="repeat" description="ANK" evidence="3">
    <location>
        <begin position="523"/>
        <end position="556"/>
    </location>
</feature>
<feature type="repeat" description="ANK" evidence="3">
    <location>
        <begin position="623"/>
        <end position="655"/>
    </location>
</feature>
<dbReference type="Proteomes" id="UP000249363">
    <property type="component" value="Unassembled WGS sequence"/>
</dbReference>
<gene>
    <name evidence="4" type="ORF">BHQ10_000180</name>
</gene>
<dbReference type="PANTHER" id="PTHR24198">
    <property type="entry name" value="ANKYRIN REPEAT AND PROTEIN KINASE DOMAIN-CONTAINING PROTEIN"/>
    <property type="match status" value="1"/>
</dbReference>
<dbReference type="PANTHER" id="PTHR24198:SF165">
    <property type="entry name" value="ANKYRIN REPEAT-CONTAINING PROTEIN-RELATED"/>
    <property type="match status" value="1"/>
</dbReference>
<dbReference type="Gene3D" id="1.25.40.20">
    <property type="entry name" value="Ankyrin repeat-containing domain"/>
    <property type="match status" value="4"/>
</dbReference>
<dbReference type="Pfam" id="PF12796">
    <property type="entry name" value="Ank_2"/>
    <property type="match status" value="2"/>
</dbReference>
<evidence type="ECO:0000256" key="3">
    <source>
        <dbReference type="PROSITE-ProRule" id="PRU00023"/>
    </source>
</evidence>
<dbReference type="PROSITE" id="PS50297">
    <property type="entry name" value="ANK_REP_REGION"/>
    <property type="match status" value="8"/>
</dbReference>
<keyword evidence="1" id="KW-0677">Repeat</keyword>
<dbReference type="OrthoDB" id="20872at2759"/>
<evidence type="ECO:0000313" key="5">
    <source>
        <dbReference type="Proteomes" id="UP000249363"/>
    </source>
</evidence>
<evidence type="ECO:0000256" key="1">
    <source>
        <dbReference type="ARBA" id="ARBA00022737"/>
    </source>
</evidence>
<feature type="repeat" description="ANK" evidence="3">
    <location>
        <begin position="687"/>
        <end position="719"/>
    </location>
</feature>
<comment type="caution">
    <text evidence="4">The sequence shown here is derived from an EMBL/GenBank/DDBJ whole genome shotgun (WGS) entry which is preliminary data.</text>
</comment>
<feature type="repeat" description="ANK" evidence="3">
    <location>
        <begin position="756"/>
        <end position="788"/>
    </location>
</feature>
<dbReference type="SMART" id="SM00248">
    <property type="entry name" value="ANK"/>
    <property type="match status" value="9"/>
</dbReference>
<keyword evidence="5" id="KW-1185">Reference proteome</keyword>
<dbReference type="STRING" id="1196081.A0A364KKT4"/>
<protein>
    <submittedName>
        <fullName evidence="4">Uncharacterized protein</fullName>
    </submittedName>
</protein>
<organism evidence="4 5">
    <name type="scientific">Talaromyces amestolkiae</name>
    <dbReference type="NCBI Taxonomy" id="1196081"/>
    <lineage>
        <taxon>Eukaryota</taxon>
        <taxon>Fungi</taxon>
        <taxon>Dikarya</taxon>
        <taxon>Ascomycota</taxon>
        <taxon>Pezizomycotina</taxon>
        <taxon>Eurotiomycetes</taxon>
        <taxon>Eurotiomycetidae</taxon>
        <taxon>Eurotiales</taxon>
        <taxon>Trichocomaceae</taxon>
        <taxon>Talaromyces</taxon>
        <taxon>Talaromyces sect. Talaromyces</taxon>
    </lineage>
</organism>